<feature type="region of interest" description="Disordered" evidence="1">
    <location>
        <begin position="151"/>
        <end position="199"/>
    </location>
</feature>
<evidence type="ECO:0000256" key="3">
    <source>
        <dbReference type="SAM" id="SignalP"/>
    </source>
</evidence>
<feature type="compositionally biased region" description="Pro residues" evidence="1">
    <location>
        <begin position="156"/>
        <end position="171"/>
    </location>
</feature>
<keyword evidence="3" id="KW-0732">Signal</keyword>
<feature type="compositionally biased region" description="Low complexity" evidence="1">
    <location>
        <begin position="172"/>
        <end position="199"/>
    </location>
</feature>
<keyword evidence="2" id="KW-1133">Transmembrane helix</keyword>
<dbReference type="Proteomes" id="UP000186456">
    <property type="component" value="Unassembled WGS sequence"/>
</dbReference>
<feature type="chain" id="PRO_5038654419" evidence="3">
    <location>
        <begin position="31"/>
        <end position="245"/>
    </location>
</feature>
<dbReference type="EMBL" id="FNJN01000007">
    <property type="protein sequence ID" value="SDP33376.1"/>
    <property type="molecule type" value="Genomic_DNA"/>
</dbReference>
<keyword evidence="2" id="KW-0472">Membrane</keyword>
<organism evidence="4 5">
    <name type="scientific">Microbacterium testaceum (strain StLB037)</name>
    <dbReference type="NCBI Taxonomy" id="979556"/>
    <lineage>
        <taxon>Bacteria</taxon>
        <taxon>Bacillati</taxon>
        <taxon>Actinomycetota</taxon>
        <taxon>Actinomycetes</taxon>
        <taxon>Micrococcales</taxon>
        <taxon>Microbacteriaceae</taxon>
        <taxon>Microbacterium</taxon>
    </lineage>
</organism>
<proteinExistence type="predicted"/>
<evidence type="ECO:0000313" key="4">
    <source>
        <dbReference type="EMBL" id="SDP33376.1"/>
    </source>
</evidence>
<protein>
    <submittedName>
        <fullName evidence="4">Uncharacterized protein</fullName>
    </submittedName>
</protein>
<keyword evidence="2" id="KW-0812">Transmembrane</keyword>
<evidence type="ECO:0000256" key="2">
    <source>
        <dbReference type="SAM" id="Phobius"/>
    </source>
</evidence>
<feature type="signal peptide" evidence="3">
    <location>
        <begin position="1"/>
        <end position="30"/>
    </location>
</feature>
<reference evidence="4 5" key="1">
    <citation type="submission" date="2016-10" db="EMBL/GenBank/DDBJ databases">
        <authorList>
            <person name="de Groot N.N."/>
        </authorList>
    </citation>
    <scope>NUCLEOTIDE SEQUENCE [LARGE SCALE GENOMIC DNA]</scope>
    <source>
        <strain evidence="4 5">StLB037</strain>
    </source>
</reference>
<dbReference type="RefSeq" id="WP_074696776.1">
    <property type="nucleotide sequence ID" value="NZ_FNJN01000007.1"/>
</dbReference>
<sequence length="245" mass="22745">MSSTPVPTRLLPFAAAAVLVTGLVPLGALAASAASPLVLRDAAGTAVFSGDAAAYPSFGIATFADGCPSGTSDGARLSVAAGGSTVVVSATVPVTAGAAVSVPMGSSFTAVVPMGTTSATLSLECLALSSGVPSSILPVASLPVTLSASGWAVPGQPSPSPTTSPTGPAPSPSASGSAAPDPAAAASATPGPSTSATPVAAAASGSDLAVTGAQVAGVAGVGAVLAVAAGLVFRARARRRAAAQD</sequence>
<feature type="transmembrane region" description="Helical" evidence="2">
    <location>
        <begin position="215"/>
        <end position="233"/>
    </location>
</feature>
<name>A0A1H0RWI4_MICTS</name>
<gene>
    <name evidence="4" type="ORF">SAMN04487788_3088</name>
</gene>
<evidence type="ECO:0000256" key="1">
    <source>
        <dbReference type="SAM" id="MobiDB-lite"/>
    </source>
</evidence>
<evidence type="ECO:0000313" key="5">
    <source>
        <dbReference type="Proteomes" id="UP000186456"/>
    </source>
</evidence>
<dbReference type="AlphaFoldDB" id="A0A1H0RWI4"/>
<accession>A0A1H0RWI4</accession>